<protein>
    <recommendedName>
        <fullName evidence="5">DNA 3'-5' helicase</fullName>
        <ecNumber evidence="5">5.6.2.4</ecNumber>
    </recommendedName>
</protein>
<dbReference type="InterPro" id="IPR011545">
    <property type="entry name" value="DEAD/DEAH_box_helicase_dom"/>
</dbReference>
<accession>A0A8H6S5C4</accession>
<dbReference type="PANTHER" id="PTHR13710">
    <property type="entry name" value="DNA HELICASE RECQ FAMILY MEMBER"/>
    <property type="match status" value="1"/>
</dbReference>
<evidence type="ECO:0000256" key="3">
    <source>
        <dbReference type="ARBA" id="ARBA00022840"/>
    </source>
</evidence>
<dbReference type="GO" id="GO:0005694">
    <property type="term" value="C:chromosome"/>
    <property type="evidence" value="ECO:0007669"/>
    <property type="project" value="TreeGrafter"/>
</dbReference>
<dbReference type="RefSeq" id="XP_037215553.1">
    <property type="nucleotide sequence ID" value="XM_037367721.1"/>
</dbReference>
<dbReference type="InterPro" id="IPR001650">
    <property type="entry name" value="Helicase_C-like"/>
</dbReference>
<dbReference type="EMBL" id="JACAZF010000010">
    <property type="protein sequence ID" value="KAF7293390.1"/>
    <property type="molecule type" value="Genomic_DNA"/>
</dbReference>
<dbReference type="Proteomes" id="UP000636479">
    <property type="component" value="Unassembled WGS sequence"/>
</dbReference>
<sequence>MASTVDATSISPQQASLPTTSVFRHPNDTLSIAPQPATAPSGIPPAPQRVWTFARLRDLGQEVFGKRLCLRQMQPALALQSGKDVVHLSATASGKTMTFLLRLLMACRDGEDKMVFGITPLVMIGKQMEVQLAKVGIKSVNLTAENNKPEIYQAIIRGEYQVVTASPEILDGDRFHNLWKQQKVKDRLLYIVFDEAHCITTWGKTFRPHYLRVGNLRHLLPPHVLFFVTSATIPEWMLHEIKSILRLRSGDGSAYFIHSNDCPNIRLLVRPMQYAVASYKDLAFLIPPGFKSLDSPPPKFLVFFDSIPACEDAIEYLRSRLPSTLRAKLRYFHATMTSEYRADTFEAFKSGQIWGLAVTDAFGMGLDLPDVEIVVQYRLTRGGDACTLWQRIGRAARDPAIEGTAVVLVDESTYDHHRIATVARSQKKRKTPDTPSAVVGAKRRKRADGLPVVPLALVYAGGESTVPWSGAFLGIDPSPSARKARYLLPPDLETSSNPQKKNDKSTLQLGSALDDMVNAAERGLLCHREPFYLYFSYKQMQPPSHIKCDETIIGGCQRCKPTIPRICCALCHPTAFDHIAPITLPRLVKPAKTSVKKAYELSATGKHILGCLEVWRESTAERTLDSCVLDMYGVSALMSDNILLRLAICADLKKLPDAAAIQRETSWQSQLVEEYGNDILSIVHSVQPIPERMSTISTPKAVRLCGNCRQPGHNRM</sequence>
<keyword evidence="9" id="KW-0378">Hydrolase</keyword>
<dbReference type="GeneID" id="59350237"/>
<dbReference type="GO" id="GO:0043138">
    <property type="term" value="F:3'-5' DNA helicase activity"/>
    <property type="evidence" value="ECO:0007669"/>
    <property type="project" value="UniProtKB-EC"/>
</dbReference>
<feature type="domain" description="Helicase C-terminal" evidence="8">
    <location>
        <begin position="285"/>
        <end position="439"/>
    </location>
</feature>
<dbReference type="SUPFAM" id="SSF52540">
    <property type="entry name" value="P-loop containing nucleoside triphosphate hydrolases"/>
    <property type="match status" value="1"/>
</dbReference>
<dbReference type="AlphaFoldDB" id="A0A8H6S5C4"/>
<gene>
    <name evidence="9" type="ORF">MIND_01116000</name>
</gene>
<dbReference type="SMART" id="SM00490">
    <property type="entry name" value="HELICc"/>
    <property type="match status" value="1"/>
</dbReference>
<name>A0A8H6S5C4_9AGAR</name>
<organism evidence="9 10">
    <name type="scientific">Mycena indigotica</name>
    <dbReference type="NCBI Taxonomy" id="2126181"/>
    <lineage>
        <taxon>Eukaryota</taxon>
        <taxon>Fungi</taxon>
        <taxon>Dikarya</taxon>
        <taxon>Basidiomycota</taxon>
        <taxon>Agaricomycotina</taxon>
        <taxon>Agaricomycetes</taxon>
        <taxon>Agaricomycetidae</taxon>
        <taxon>Agaricales</taxon>
        <taxon>Marasmiineae</taxon>
        <taxon>Mycenaceae</taxon>
        <taxon>Mycena</taxon>
    </lineage>
</organism>
<comment type="catalytic activity">
    <reaction evidence="4">
        <text>Couples ATP hydrolysis with the unwinding of duplex DNA by translocating in the 3'-5' direction.</text>
        <dbReference type="EC" id="5.6.2.4"/>
    </reaction>
</comment>
<evidence type="ECO:0000259" key="8">
    <source>
        <dbReference type="PROSITE" id="PS51194"/>
    </source>
</evidence>
<evidence type="ECO:0000313" key="9">
    <source>
        <dbReference type="EMBL" id="KAF7293390.1"/>
    </source>
</evidence>
<dbReference type="OrthoDB" id="10261556at2759"/>
<comment type="caution">
    <text evidence="9">The sequence shown here is derived from an EMBL/GenBank/DDBJ whole genome shotgun (WGS) entry which is preliminary data.</text>
</comment>
<keyword evidence="3" id="KW-0067">ATP-binding</keyword>
<keyword evidence="2" id="KW-0547">Nucleotide-binding</keyword>
<feature type="domain" description="Helicase ATP-binding" evidence="7">
    <location>
        <begin position="76"/>
        <end position="251"/>
    </location>
</feature>
<evidence type="ECO:0000256" key="2">
    <source>
        <dbReference type="ARBA" id="ARBA00022741"/>
    </source>
</evidence>
<dbReference type="Pfam" id="PF00270">
    <property type="entry name" value="DEAD"/>
    <property type="match status" value="1"/>
</dbReference>
<dbReference type="InterPro" id="IPR027417">
    <property type="entry name" value="P-loop_NTPase"/>
</dbReference>
<comment type="similarity">
    <text evidence="1">Belongs to the helicase family. RecQ subfamily.</text>
</comment>
<dbReference type="GO" id="GO:0005524">
    <property type="term" value="F:ATP binding"/>
    <property type="evidence" value="ECO:0007669"/>
    <property type="project" value="UniProtKB-KW"/>
</dbReference>
<reference evidence="9" key="1">
    <citation type="submission" date="2020-05" db="EMBL/GenBank/DDBJ databases">
        <title>Mycena genomes resolve the evolution of fungal bioluminescence.</title>
        <authorList>
            <person name="Tsai I.J."/>
        </authorList>
    </citation>
    <scope>NUCLEOTIDE SEQUENCE</scope>
    <source>
        <strain evidence="9">171206Taipei</strain>
    </source>
</reference>
<dbReference type="PROSITE" id="PS51192">
    <property type="entry name" value="HELICASE_ATP_BIND_1"/>
    <property type="match status" value="1"/>
</dbReference>
<keyword evidence="10" id="KW-1185">Reference proteome</keyword>
<keyword evidence="9" id="KW-0347">Helicase</keyword>
<evidence type="ECO:0000259" key="7">
    <source>
        <dbReference type="PROSITE" id="PS51192"/>
    </source>
</evidence>
<dbReference type="InterPro" id="IPR014001">
    <property type="entry name" value="Helicase_ATP-bd"/>
</dbReference>
<dbReference type="EC" id="5.6.2.4" evidence="5"/>
<dbReference type="Pfam" id="PF00271">
    <property type="entry name" value="Helicase_C"/>
    <property type="match status" value="1"/>
</dbReference>
<dbReference type="GO" id="GO:0005737">
    <property type="term" value="C:cytoplasm"/>
    <property type="evidence" value="ECO:0007669"/>
    <property type="project" value="TreeGrafter"/>
</dbReference>
<feature type="region of interest" description="Disordered" evidence="6">
    <location>
        <begin position="1"/>
        <end position="44"/>
    </location>
</feature>
<evidence type="ECO:0000313" key="10">
    <source>
        <dbReference type="Proteomes" id="UP000636479"/>
    </source>
</evidence>
<dbReference type="PANTHER" id="PTHR13710:SF154">
    <property type="entry name" value="RECQ HELICASE, PUTATIVE (AFU_ORTHOLOGUE AFUA_6G14720)-RELATED"/>
    <property type="match status" value="1"/>
</dbReference>
<dbReference type="GO" id="GO:0000724">
    <property type="term" value="P:double-strand break repair via homologous recombination"/>
    <property type="evidence" value="ECO:0007669"/>
    <property type="project" value="TreeGrafter"/>
</dbReference>
<feature type="compositionally biased region" description="Polar residues" evidence="6">
    <location>
        <begin position="1"/>
        <end position="32"/>
    </location>
</feature>
<dbReference type="GO" id="GO:0003676">
    <property type="term" value="F:nucleic acid binding"/>
    <property type="evidence" value="ECO:0007669"/>
    <property type="project" value="InterPro"/>
</dbReference>
<evidence type="ECO:0000256" key="4">
    <source>
        <dbReference type="ARBA" id="ARBA00034617"/>
    </source>
</evidence>
<dbReference type="PROSITE" id="PS51194">
    <property type="entry name" value="HELICASE_CTER"/>
    <property type="match status" value="1"/>
</dbReference>
<evidence type="ECO:0000256" key="1">
    <source>
        <dbReference type="ARBA" id="ARBA00005446"/>
    </source>
</evidence>
<evidence type="ECO:0000256" key="6">
    <source>
        <dbReference type="SAM" id="MobiDB-lite"/>
    </source>
</evidence>
<dbReference type="Gene3D" id="3.40.50.300">
    <property type="entry name" value="P-loop containing nucleotide triphosphate hydrolases"/>
    <property type="match status" value="2"/>
</dbReference>
<dbReference type="SMART" id="SM00487">
    <property type="entry name" value="DEXDc"/>
    <property type="match status" value="1"/>
</dbReference>
<proteinExistence type="inferred from homology"/>
<dbReference type="GO" id="GO:0009378">
    <property type="term" value="F:four-way junction helicase activity"/>
    <property type="evidence" value="ECO:0007669"/>
    <property type="project" value="TreeGrafter"/>
</dbReference>
<evidence type="ECO:0000256" key="5">
    <source>
        <dbReference type="ARBA" id="ARBA00034808"/>
    </source>
</evidence>